<protein>
    <submittedName>
        <fullName evidence="1">Uncharacterized protein</fullName>
    </submittedName>
</protein>
<keyword evidence="2" id="KW-1185">Reference proteome</keyword>
<name>A0AAV4MN88_CAEEX</name>
<evidence type="ECO:0000313" key="2">
    <source>
        <dbReference type="Proteomes" id="UP001054945"/>
    </source>
</evidence>
<accession>A0AAV4MN88</accession>
<organism evidence="1 2">
    <name type="scientific">Caerostris extrusa</name>
    <name type="common">Bark spider</name>
    <name type="synonym">Caerostris bankana</name>
    <dbReference type="NCBI Taxonomy" id="172846"/>
    <lineage>
        <taxon>Eukaryota</taxon>
        <taxon>Metazoa</taxon>
        <taxon>Ecdysozoa</taxon>
        <taxon>Arthropoda</taxon>
        <taxon>Chelicerata</taxon>
        <taxon>Arachnida</taxon>
        <taxon>Araneae</taxon>
        <taxon>Araneomorphae</taxon>
        <taxon>Entelegynae</taxon>
        <taxon>Araneoidea</taxon>
        <taxon>Araneidae</taxon>
        <taxon>Caerostris</taxon>
    </lineage>
</organism>
<sequence length="103" mass="12193">MEEKELNTDILDFEVEDFCLEPERKKGKRKRSSILKQTKTLNLDICESMPEFDETEHRRRSQNIKRVSFADTFQVKELHTGNIYDIPGHHELTALQKKCSKKL</sequence>
<evidence type="ECO:0000313" key="1">
    <source>
        <dbReference type="EMBL" id="GIX73809.1"/>
    </source>
</evidence>
<dbReference type="EMBL" id="BPLR01002445">
    <property type="protein sequence ID" value="GIX73809.1"/>
    <property type="molecule type" value="Genomic_DNA"/>
</dbReference>
<dbReference type="AlphaFoldDB" id="A0AAV4MN88"/>
<comment type="caution">
    <text evidence="1">The sequence shown here is derived from an EMBL/GenBank/DDBJ whole genome shotgun (WGS) entry which is preliminary data.</text>
</comment>
<gene>
    <name evidence="1" type="primary">AVEN_234705_1</name>
    <name evidence="1" type="ORF">CEXT_288311</name>
</gene>
<proteinExistence type="predicted"/>
<dbReference type="Proteomes" id="UP001054945">
    <property type="component" value="Unassembled WGS sequence"/>
</dbReference>
<reference evidence="1 2" key="1">
    <citation type="submission" date="2021-06" db="EMBL/GenBank/DDBJ databases">
        <title>Caerostris extrusa draft genome.</title>
        <authorList>
            <person name="Kono N."/>
            <person name="Arakawa K."/>
        </authorList>
    </citation>
    <scope>NUCLEOTIDE SEQUENCE [LARGE SCALE GENOMIC DNA]</scope>
</reference>